<keyword evidence="3 6" id="KW-0812">Transmembrane</keyword>
<evidence type="ECO:0000256" key="5">
    <source>
        <dbReference type="ARBA" id="ARBA00023136"/>
    </source>
</evidence>
<reference evidence="9" key="1">
    <citation type="journal article" date="2019" name="Int. J. Syst. Evol. Microbiol.">
        <title>The Global Catalogue of Microorganisms (GCM) 10K type strain sequencing project: providing services to taxonomists for standard genome sequencing and annotation.</title>
        <authorList>
            <consortium name="The Broad Institute Genomics Platform"/>
            <consortium name="The Broad Institute Genome Sequencing Center for Infectious Disease"/>
            <person name="Wu L."/>
            <person name="Ma J."/>
        </authorList>
    </citation>
    <scope>NUCLEOTIDE SEQUENCE [LARGE SCALE GENOMIC DNA]</scope>
    <source>
        <strain evidence="9">JCM 14319</strain>
    </source>
</reference>
<feature type="transmembrane region" description="Helical" evidence="6">
    <location>
        <begin position="19"/>
        <end position="39"/>
    </location>
</feature>
<name>A0ABP4XC61_9MICO</name>
<dbReference type="Proteomes" id="UP001500506">
    <property type="component" value="Unassembled WGS sequence"/>
</dbReference>
<feature type="transmembrane region" description="Helical" evidence="6">
    <location>
        <begin position="51"/>
        <end position="70"/>
    </location>
</feature>
<evidence type="ECO:0000256" key="2">
    <source>
        <dbReference type="ARBA" id="ARBA00022475"/>
    </source>
</evidence>
<feature type="domain" description="Cardiolipin synthase N-terminal" evidence="7">
    <location>
        <begin position="29"/>
        <end position="72"/>
    </location>
</feature>
<comment type="subcellular location">
    <subcellularLocation>
        <location evidence="1">Cell membrane</location>
        <topology evidence="1">Multi-pass membrane protein</topology>
    </subcellularLocation>
</comment>
<evidence type="ECO:0000256" key="3">
    <source>
        <dbReference type="ARBA" id="ARBA00022692"/>
    </source>
</evidence>
<evidence type="ECO:0000259" key="7">
    <source>
        <dbReference type="Pfam" id="PF13396"/>
    </source>
</evidence>
<comment type="caution">
    <text evidence="8">The sequence shown here is derived from an EMBL/GenBank/DDBJ whole genome shotgun (WGS) entry which is preliminary data.</text>
</comment>
<dbReference type="EMBL" id="BAAANH010000009">
    <property type="protein sequence ID" value="GAA1770777.1"/>
    <property type="molecule type" value="Genomic_DNA"/>
</dbReference>
<sequence length="74" mass="8234">MATTKQQRWSDLSDQQKTWTLVAGSVQVALAATAWTDLARRPATQVRGAKPLWAVLIAVNFIGPISYFIFGRTR</sequence>
<protein>
    <recommendedName>
        <fullName evidence="7">Cardiolipin synthase N-terminal domain-containing protein</fullName>
    </recommendedName>
</protein>
<dbReference type="InterPro" id="IPR027379">
    <property type="entry name" value="CLS_N"/>
</dbReference>
<organism evidence="8 9">
    <name type="scientific">Agromyces humatus</name>
    <dbReference type="NCBI Taxonomy" id="279573"/>
    <lineage>
        <taxon>Bacteria</taxon>
        <taxon>Bacillati</taxon>
        <taxon>Actinomycetota</taxon>
        <taxon>Actinomycetes</taxon>
        <taxon>Micrococcales</taxon>
        <taxon>Microbacteriaceae</taxon>
        <taxon>Agromyces</taxon>
    </lineage>
</organism>
<dbReference type="Pfam" id="PF13396">
    <property type="entry name" value="PLDc_N"/>
    <property type="match status" value="1"/>
</dbReference>
<gene>
    <name evidence="8" type="ORF">GCM10009747_35010</name>
</gene>
<proteinExistence type="predicted"/>
<keyword evidence="9" id="KW-1185">Reference proteome</keyword>
<evidence type="ECO:0000313" key="8">
    <source>
        <dbReference type="EMBL" id="GAA1770777.1"/>
    </source>
</evidence>
<keyword evidence="4 6" id="KW-1133">Transmembrane helix</keyword>
<evidence type="ECO:0000313" key="9">
    <source>
        <dbReference type="Proteomes" id="UP001500506"/>
    </source>
</evidence>
<keyword evidence="5 6" id="KW-0472">Membrane</keyword>
<keyword evidence="2" id="KW-1003">Cell membrane</keyword>
<evidence type="ECO:0000256" key="4">
    <source>
        <dbReference type="ARBA" id="ARBA00022989"/>
    </source>
</evidence>
<dbReference type="RefSeq" id="WP_232499569.1">
    <property type="nucleotide sequence ID" value="NZ_BAAANH010000009.1"/>
</dbReference>
<accession>A0ABP4XC61</accession>
<evidence type="ECO:0000256" key="6">
    <source>
        <dbReference type="SAM" id="Phobius"/>
    </source>
</evidence>
<evidence type="ECO:0000256" key="1">
    <source>
        <dbReference type="ARBA" id="ARBA00004651"/>
    </source>
</evidence>